<dbReference type="Proteomes" id="UP000272863">
    <property type="component" value="Segment"/>
</dbReference>
<evidence type="ECO:0000313" key="2">
    <source>
        <dbReference type="Proteomes" id="UP000272863"/>
    </source>
</evidence>
<protein>
    <submittedName>
        <fullName evidence="1">Uncharacterized protein</fullName>
    </submittedName>
</protein>
<sequence>MKEWYFSGIFTVSINCFKWYYYIIEEERKDGSFVGCLFFD</sequence>
<gene>
    <name evidence="1" type="ORF">DF198_0135</name>
</gene>
<accession>A0A3G6K211</accession>
<keyword evidence="2" id="KW-1185">Reference proteome</keyword>
<organism evidence="1 2">
    <name type="scientific">Streptococcus phage VS-2018a</name>
    <dbReference type="NCBI Taxonomy" id="2184051"/>
    <lineage>
        <taxon>Viruses</taxon>
        <taxon>Duplodnaviria</taxon>
        <taxon>Heunggongvirae</taxon>
        <taxon>Uroviricota</taxon>
        <taxon>Caudoviricetes</taxon>
        <taxon>Aliceevansviridae</taxon>
        <taxon>Brussowvirus</taxon>
        <taxon>Brussowvirus VS2018a</taxon>
    </lineage>
</organism>
<evidence type="ECO:0000313" key="1">
    <source>
        <dbReference type="EMBL" id="AZA24397.1"/>
    </source>
</evidence>
<name>A0A3G6K211_9CAUD</name>
<dbReference type="EMBL" id="CP029253">
    <property type="protein sequence ID" value="AZA24397.1"/>
    <property type="molecule type" value="Genomic_DNA"/>
</dbReference>
<reference evidence="1 2" key="1">
    <citation type="submission" date="2018-09" db="EMBL/GenBank/DDBJ databases">
        <authorList>
            <person name="Somerville V."/>
        </authorList>
    </citation>
    <scope>NUCLEOTIDE SEQUENCE [LARGE SCALE GENOMIC DNA]</scope>
</reference>
<proteinExistence type="predicted"/>